<name>A0A6V7X7V9_MELEN</name>
<dbReference type="AlphaFoldDB" id="A0A6V7X7V9"/>
<feature type="region of interest" description="Disordered" evidence="1">
    <location>
        <begin position="1"/>
        <end position="117"/>
    </location>
</feature>
<reference evidence="2 3" key="1">
    <citation type="submission" date="2020-08" db="EMBL/GenBank/DDBJ databases">
        <authorList>
            <person name="Koutsovoulos G."/>
            <person name="Danchin GJ E."/>
        </authorList>
    </citation>
    <scope>NUCLEOTIDE SEQUENCE [LARGE SCALE GENOMIC DNA]</scope>
</reference>
<gene>
    <name evidence="2" type="ORF">MENT_LOCUS48505</name>
</gene>
<dbReference type="Proteomes" id="UP000580250">
    <property type="component" value="Unassembled WGS sequence"/>
</dbReference>
<dbReference type="EMBL" id="CAJEWN010001211">
    <property type="protein sequence ID" value="CAD2195418.1"/>
    <property type="molecule type" value="Genomic_DNA"/>
</dbReference>
<evidence type="ECO:0000313" key="2">
    <source>
        <dbReference type="EMBL" id="CAD2195418.1"/>
    </source>
</evidence>
<evidence type="ECO:0000313" key="3">
    <source>
        <dbReference type="Proteomes" id="UP000580250"/>
    </source>
</evidence>
<feature type="compositionally biased region" description="Polar residues" evidence="1">
    <location>
        <begin position="75"/>
        <end position="89"/>
    </location>
</feature>
<sequence length="117" mass="12695">MAGSAPSRFIYHSAAPPQQPTISASPPRYNNAPEQPPHQAANTQTPTKRSERIAAQQIAKAQQVARSQQERHSETGPQQTTAGTSSGINSRRPHPRTPHFITGYLAPSSDDDDQESK</sequence>
<proteinExistence type="predicted"/>
<evidence type="ECO:0000256" key="1">
    <source>
        <dbReference type="SAM" id="MobiDB-lite"/>
    </source>
</evidence>
<protein>
    <submittedName>
        <fullName evidence="2">Uncharacterized protein</fullName>
    </submittedName>
</protein>
<organism evidence="2 3">
    <name type="scientific">Meloidogyne enterolobii</name>
    <name type="common">Root-knot nematode worm</name>
    <name type="synonym">Meloidogyne mayaguensis</name>
    <dbReference type="NCBI Taxonomy" id="390850"/>
    <lineage>
        <taxon>Eukaryota</taxon>
        <taxon>Metazoa</taxon>
        <taxon>Ecdysozoa</taxon>
        <taxon>Nematoda</taxon>
        <taxon>Chromadorea</taxon>
        <taxon>Rhabditida</taxon>
        <taxon>Tylenchina</taxon>
        <taxon>Tylenchomorpha</taxon>
        <taxon>Tylenchoidea</taxon>
        <taxon>Meloidogynidae</taxon>
        <taxon>Meloidogyninae</taxon>
        <taxon>Meloidogyne</taxon>
    </lineage>
</organism>
<feature type="compositionally biased region" description="Low complexity" evidence="1">
    <location>
        <begin position="53"/>
        <end position="63"/>
    </location>
</feature>
<comment type="caution">
    <text evidence="2">The sequence shown here is derived from an EMBL/GenBank/DDBJ whole genome shotgun (WGS) entry which is preliminary data.</text>
</comment>
<accession>A0A6V7X7V9</accession>